<evidence type="ECO:0000256" key="5">
    <source>
        <dbReference type="ARBA" id="ARBA00022989"/>
    </source>
</evidence>
<dbReference type="PRINTS" id="PR00171">
    <property type="entry name" value="SUGRTRNSPORT"/>
</dbReference>
<keyword evidence="5 7" id="KW-1133">Transmembrane helix</keyword>
<dbReference type="Gene3D" id="1.20.1250.20">
    <property type="entry name" value="MFS general substrate transporter like domains"/>
    <property type="match status" value="1"/>
</dbReference>
<evidence type="ECO:0000256" key="7">
    <source>
        <dbReference type="SAM" id="Phobius"/>
    </source>
</evidence>
<evidence type="ECO:0000256" key="4">
    <source>
        <dbReference type="ARBA" id="ARBA00022692"/>
    </source>
</evidence>
<evidence type="ECO:0000256" key="2">
    <source>
        <dbReference type="ARBA" id="ARBA00010992"/>
    </source>
</evidence>
<dbReference type="AlphaFoldDB" id="A0AAD9ZSM2"/>
<keyword evidence="3" id="KW-0762">Sugar transport</keyword>
<name>A0AAD9ZSM2_9ROSI</name>
<comment type="similarity">
    <text evidence="2">Belongs to the major facilitator superfamily. Sugar transporter (TC 2.A.1.1) family.</text>
</comment>
<comment type="caution">
    <text evidence="9">The sequence shown here is derived from an EMBL/GenBank/DDBJ whole genome shotgun (WGS) entry which is preliminary data.</text>
</comment>
<dbReference type="Pfam" id="PF00083">
    <property type="entry name" value="Sugar_tr"/>
    <property type="match status" value="1"/>
</dbReference>
<evidence type="ECO:0000313" key="9">
    <source>
        <dbReference type="EMBL" id="KAK3189842.1"/>
    </source>
</evidence>
<evidence type="ECO:0000256" key="3">
    <source>
        <dbReference type="ARBA" id="ARBA00022597"/>
    </source>
</evidence>
<dbReference type="GO" id="GO:0022857">
    <property type="term" value="F:transmembrane transporter activity"/>
    <property type="evidence" value="ECO:0007669"/>
    <property type="project" value="InterPro"/>
</dbReference>
<feature type="transmembrane region" description="Helical" evidence="7">
    <location>
        <begin position="100"/>
        <end position="118"/>
    </location>
</feature>
<dbReference type="PANTHER" id="PTHR48021">
    <property type="match status" value="1"/>
</dbReference>
<dbReference type="SUPFAM" id="SSF103473">
    <property type="entry name" value="MFS general substrate transporter"/>
    <property type="match status" value="1"/>
</dbReference>
<gene>
    <name evidence="9" type="ORF">Dsin_029403</name>
</gene>
<evidence type="ECO:0000256" key="1">
    <source>
        <dbReference type="ARBA" id="ARBA00004141"/>
    </source>
</evidence>
<dbReference type="PROSITE" id="PS50850">
    <property type="entry name" value="MFS"/>
    <property type="match status" value="1"/>
</dbReference>
<dbReference type="InterPro" id="IPR003663">
    <property type="entry name" value="Sugar/inositol_transpt"/>
</dbReference>
<dbReference type="InterPro" id="IPR050549">
    <property type="entry name" value="MFS_Trehalose_Transporter"/>
</dbReference>
<comment type="subcellular location">
    <subcellularLocation>
        <location evidence="1">Membrane</location>
        <topology evidence="1">Multi-pass membrane protein</topology>
    </subcellularLocation>
</comment>
<protein>
    <recommendedName>
        <fullName evidence="8">Major facilitator superfamily (MFS) profile domain-containing protein</fullName>
    </recommendedName>
</protein>
<dbReference type="InterPro" id="IPR020846">
    <property type="entry name" value="MFS_dom"/>
</dbReference>
<keyword evidence="10" id="KW-1185">Reference proteome</keyword>
<proteinExistence type="inferred from homology"/>
<accession>A0AAD9ZSM2</accession>
<dbReference type="EMBL" id="JANJYJ010000009">
    <property type="protein sequence ID" value="KAK3189842.1"/>
    <property type="molecule type" value="Genomic_DNA"/>
</dbReference>
<feature type="transmembrane region" description="Helical" evidence="7">
    <location>
        <begin position="68"/>
        <end position="88"/>
    </location>
</feature>
<sequence>MVSAAGTFLGSFLAGASFFLKGHSLLLDWVPIMAVGGVLIYISAFSIGMGAVPWLIMSEIFPLNIKGVAGSLVVLVNWLCAWAVSYTFNFLMSWSSPGTFLLYSVFSLLTIIFVAKFVPETKGKTLEEIQACINA</sequence>
<dbReference type="InterPro" id="IPR036259">
    <property type="entry name" value="MFS_trans_sf"/>
</dbReference>
<organism evidence="9 10">
    <name type="scientific">Dipteronia sinensis</name>
    <dbReference type="NCBI Taxonomy" id="43782"/>
    <lineage>
        <taxon>Eukaryota</taxon>
        <taxon>Viridiplantae</taxon>
        <taxon>Streptophyta</taxon>
        <taxon>Embryophyta</taxon>
        <taxon>Tracheophyta</taxon>
        <taxon>Spermatophyta</taxon>
        <taxon>Magnoliopsida</taxon>
        <taxon>eudicotyledons</taxon>
        <taxon>Gunneridae</taxon>
        <taxon>Pentapetalae</taxon>
        <taxon>rosids</taxon>
        <taxon>malvids</taxon>
        <taxon>Sapindales</taxon>
        <taxon>Sapindaceae</taxon>
        <taxon>Hippocastanoideae</taxon>
        <taxon>Acereae</taxon>
        <taxon>Dipteronia</taxon>
    </lineage>
</organism>
<keyword evidence="3" id="KW-0813">Transport</keyword>
<keyword evidence="6 7" id="KW-0472">Membrane</keyword>
<dbReference type="InterPro" id="IPR005828">
    <property type="entry name" value="MFS_sugar_transport-like"/>
</dbReference>
<dbReference type="GO" id="GO:0016020">
    <property type="term" value="C:membrane"/>
    <property type="evidence" value="ECO:0007669"/>
    <property type="project" value="UniProtKB-SubCell"/>
</dbReference>
<evidence type="ECO:0000313" key="10">
    <source>
        <dbReference type="Proteomes" id="UP001281410"/>
    </source>
</evidence>
<evidence type="ECO:0000259" key="8">
    <source>
        <dbReference type="PROSITE" id="PS50850"/>
    </source>
</evidence>
<feature type="transmembrane region" description="Helical" evidence="7">
    <location>
        <begin position="29"/>
        <end position="56"/>
    </location>
</feature>
<evidence type="ECO:0000256" key="6">
    <source>
        <dbReference type="ARBA" id="ARBA00023136"/>
    </source>
</evidence>
<dbReference type="Proteomes" id="UP001281410">
    <property type="component" value="Unassembled WGS sequence"/>
</dbReference>
<dbReference type="PANTHER" id="PTHR48021:SF37">
    <property type="entry name" value="SUGAR TRANSPORTER ERD6-LIKE 16"/>
    <property type="match status" value="1"/>
</dbReference>
<keyword evidence="4 7" id="KW-0812">Transmembrane</keyword>
<reference evidence="9" key="1">
    <citation type="journal article" date="2023" name="Plant J.">
        <title>Genome sequences and population genomics provide insights into the demographic history, inbreeding, and mutation load of two 'living fossil' tree species of Dipteronia.</title>
        <authorList>
            <person name="Feng Y."/>
            <person name="Comes H.P."/>
            <person name="Chen J."/>
            <person name="Zhu S."/>
            <person name="Lu R."/>
            <person name="Zhang X."/>
            <person name="Li P."/>
            <person name="Qiu J."/>
            <person name="Olsen K.M."/>
            <person name="Qiu Y."/>
        </authorList>
    </citation>
    <scope>NUCLEOTIDE SEQUENCE</scope>
    <source>
        <strain evidence="9">NBL</strain>
    </source>
</reference>
<feature type="domain" description="Major facilitator superfamily (MFS) profile" evidence="8">
    <location>
        <begin position="1"/>
        <end position="122"/>
    </location>
</feature>